<dbReference type="RefSeq" id="WP_300961582.1">
    <property type="nucleotide sequence ID" value="NZ_JAUHJR010000005.1"/>
</dbReference>
<sequence>MARALRGDIQGLRALAVLVVVASHAGVAWLPGGYVGVDVFFVISGYLIAGLLFREVEREGGFSLVGFWSRRARRILPAATVVTAVTVLTSLAWFSLIDARQVVEDAVWAAFFAANIHFARQDVDYFASDLGVSPLQHYWSLAVEEQFYVVWPLLLLLVLAVVRLVRRGRGRPGATGDGSLPRAAVLAALLLVTAASFAWSVVHTAEQPGAAYFSTLTRAWELGLGALVALVPASALRRLGRGSATALAVVGLGMVAAACVVLDEATPFPGYAATLPVVGTALALLAGAGAARPLTDAVLAWRPVRVVGDWSFSLYLWHWPALVLPAGLLGRSLEAWETAAAVAVTFVLSAVTYTYVELPFRQGRPALALGVRRALVLYPASLALVAASCATAWWWTGERADGGDNPAITADGLTADPADPEGTVALVRASVDAARERRAVPSDLNPDLLDLRESIADVGACDYGTGVRRLCPRGDVDGERSVVVIGDSHARAWIPAFDRIAEDGGWTAYYLVMSQCTAAHVVPAPVDEDRPFTECTDFHDWVGRQVADLRPDLVVVTSSPPVNGVYDGGSRYEALDRVTPVLAEGYDDLFADLGRAAGRVVLLRDVPKSSYDPGTCLTTGSPSLADCTFQPVERSRRLGDVAVTSARLAGAEVVDPTPWLCYQDLCPVVVGGTLTYRDTDHLTTEYAASLAGALGRALHMLDHP</sequence>
<keyword evidence="4" id="KW-0012">Acyltransferase</keyword>
<feature type="transmembrane region" description="Helical" evidence="1">
    <location>
        <begin position="12"/>
        <end position="30"/>
    </location>
</feature>
<dbReference type="GO" id="GO:0016746">
    <property type="term" value="F:acyltransferase activity"/>
    <property type="evidence" value="ECO:0007669"/>
    <property type="project" value="UniProtKB-KW"/>
</dbReference>
<gene>
    <name evidence="4" type="ORF">QWY29_13700</name>
</gene>
<keyword evidence="1" id="KW-0472">Membrane</keyword>
<dbReference type="Proteomes" id="UP001168537">
    <property type="component" value="Unassembled WGS sequence"/>
</dbReference>
<dbReference type="Pfam" id="PF01757">
    <property type="entry name" value="Acyl_transf_3"/>
    <property type="match status" value="1"/>
</dbReference>
<feature type="transmembrane region" description="Helical" evidence="1">
    <location>
        <begin position="185"/>
        <end position="205"/>
    </location>
</feature>
<protein>
    <submittedName>
        <fullName evidence="4">Acyltransferase family protein</fullName>
        <ecNumber evidence="4">2.3.1.-</ecNumber>
    </submittedName>
</protein>
<feature type="transmembrane region" description="Helical" evidence="1">
    <location>
        <begin position="211"/>
        <end position="231"/>
    </location>
</feature>
<dbReference type="PANTHER" id="PTHR23028:SF53">
    <property type="entry name" value="ACYL_TRANSF_3 DOMAIN-CONTAINING PROTEIN"/>
    <property type="match status" value="1"/>
</dbReference>
<reference evidence="4" key="1">
    <citation type="submission" date="2023-06" db="EMBL/GenBank/DDBJ databases">
        <title>Draft genome sequence of Nocardioides sp. SOB72.</title>
        <authorList>
            <person name="Zhang G."/>
        </authorList>
    </citation>
    <scope>NUCLEOTIDE SEQUENCE</scope>
    <source>
        <strain evidence="4">SOB72</strain>
    </source>
</reference>
<dbReference type="Pfam" id="PF19040">
    <property type="entry name" value="SGNH"/>
    <property type="match status" value="1"/>
</dbReference>
<feature type="transmembrane region" description="Helical" evidence="1">
    <location>
        <begin position="268"/>
        <end position="291"/>
    </location>
</feature>
<evidence type="ECO:0000313" key="5">
    <source>
        <dbReference type="Proteomes" id="UP001168537"/>
    </source>
</evidence>
<feature type="domain" description="SGNH" evidence="3">
    <location>
        <begin position="468"/>
        <end position="693"/>
    </location>
</feature>
<feature type="transmembrane region" description="Helical" evidence="1">
    <location>
        <begin position="312"/>
        <end position="329"/>
    </location>
</feature>
<evidence type="ECO:0000256" key="1">
    <source>
        <dbReference type="SAM" id="Phobius"/>
    </source>
</evidence>
<feature type="domain" description="Acyltransferase 3" evidence="2">
    <location>
        <begin position="8"/>
        <end position="353"/>
    </location>
</feature>
<dbReference type="InterPro" id="IPR002656">
    <property type="entry name" value="Acyl_transf_3_dom"/>
</dbReference>
<name>A0ABT8EWT2_9ACTN</name>
<evidence type="ECO:0000259" key="2">
    <source>
        <dbReference type="Pfam" id="PF01757"/>
    </source>
</evidence>
<feature type="transmembrane region" description="Helical" evidence="1">
    <location>
        <begin position="335"/>
        <end position="356"/>
    </location>
</feature>
<keyword evidence="1" id="KW-0812">Transmembrane</keyword>
<organism evidence="4 5">
    <name type="scientific">Nocardioides abyssi</name>
    <dbReference type="NCBI Taxonomy" id="3058370"/>
    <lineage>
        <taxon>Bacteria</taxon>
        <taxon>Bacillati</taxon>
        <taxon>Actinomycetota</taxon>
        <taxon>Actinomycetes</taxon>
        <taxon>Propionibacteriales</taxon>
        <taxon>Nocardioidaceae</taxon>
        <taxon>Nocardioides</taxon>
    </lineage>
</organism>
<feature type="transmembrane region" description="Helical" evidence="1">
    <location>
        <begin position="376"/>
        <end position="395"/>
    </location>
</feature>
<keyword evidence="5" id="KW-1185">Reference proteome</keyword>
<proteinExistence type="predicted"/>
<dbReference type="EC" id="2.3.1.-" evidence="4"/>
<evidence type="ECO:0000259" key="3">
    <source>
        <dbReference type="Pfam" id="PF19040"/>
    </source>
</evidence>
<keyword evidence="1" id="KW-1133">Transmembrane helix</keyword>
<comment type="caution">
    <text evidence="4">The sequence shown here is derived from an EMBL/GenBank/DDBJ whole genome shotgun (WGS) entry which is preliminary data.</text>
</comment>
<keyword evidence="4" id="KW-0808">Transferase</keyword>
<feature type="transmembrane region" description="Helical" evidence="1">
    <location>
        <begin position="147"/>
        <end position="165"/>
    </location>
</feature>
<dbReference type="EMBL" id="JAUHJR010000005">
    <property type="protein sequence ID" value="MDN4162416.1"/>
    <property type="molecule type" value="Genomic_DNA"/>
</dbReference>
<feature type="transmembrane region" description="Helical" evidence="1">
    <location>
        <begin position="75"/>
        <end position="96"/>
    </location>
</feature>
<dbReference type="PANTHER" id="PTHR23028">
    <property type="entry name" value="ACETYLTRANSFERASE"/>
    <property type="match status" value="1"/>
</dbReference>
<accession>A0ABT8EWT2</accession>
<feature type="transmembrane region" description="Helical" evidence="1">
    <location>
        <begin position="243"/>
        <end position="262"/>
    </location>
</feature>
<evidence type="ECO:0000313" key="4">
    <source>
        <dbReference type="EMBL" id="MDN4162416.1"/>
    </source>
</evidence>
<dbReference type="InterPro" id="IPR043968">
    <property type="entry name" value="SGNH"/>
</dbReference>
<dbReference type="InterPro" id="IPR050879">
    <property type="entry name" value="Acyltransferase_3"/>
</dbReference>
<feature type="transmembrane region" description="Helical" evidence="1">
    <location>
        <begin position="36"/>
        <end position="54"/>
    </location>
</feature>